<reference evidence="1 2" key="1">
    <citation type="submission" date="2016-07" db="EMBL/GenBank/DDBJ databases">
        <title>Multi-omics approach to identify versatile polysaccharide utilization systems of a marine flavobacterium Gramella flava.</title>
        <authorList>
            <person name="Tang K."/>
        </authorList>
    </citation>
    <scope>NUCLEOTIDE SEQUENCE [LARGE SCALE GENOMIC DNA]</scope>
    <source>
        <strain evidence="1 2">JLT2011</strain>
    </source>
</reference>
<evidence type="ECO:0000313" key="1">
    <source>
        <dbReference type="EMBL" id="APU69535.1"/>
    </source>
</evidence>
<dbReference type="STRING" id="1229726.GRFL_2811"/>
<gene>
    <name evidence="1" type="ORF">GRFL_2811</name>
</gene>
<name>A0A1L7I8V1_9FLAO</name>
<dbReference type="EMBL" id="CP016359">
    <property type="protein sequence ID" value="APU69535.1"/>
    <property type="molecule type" value="Genomic_DNA"/>
</dbReference>
<dbReference type="OrthoDB" id="7446256at2"/>
<dbReference type="RefSeq" id="WP_083645192.1">
    <property type="nucleotide sequence ID" value="NZ_AMRU01000015.1"/>
</dbReference>
<organism evidence="1 2">
    <name type="scientific">Christiangramia flava JLT2011</name>
    <dbReference type="NCBI Taxonomy" id="1229726"/>
    <lineage>
        <taxon>Bacteria</taxon>
        <taxon>Pseudomonadati</taxon>
        <taxon>Bacteroidota</taxon>
        <taxon>Flavobacteriia</taxon>
        <taxon>Flavobacteriales</taxon>
        <taxon>Flavobacteriaceae</taxon>
        <taxon>Christiangramia</taxon>
    </lineage>
</organism>
<dbReference type="KEGG" id="gfl:GRFL_2811"/>
<evidence type="ECO:0000313" key="2">
    <source>
        <dbReference type="Proteomes" id="UP000186230"/>
    </source>
</evidence>
<proteinExistence type="predicted"/>
<sequence length="265" mass="30153">MNICKNCQNKFSGNYCNNCGEKIISDEDFSITNILSQAVGAITNFDSKLLRTFQIMGNNPGILSSKIVSGIRVPFLKPFQIFVICNVLFFIFLSDTDLFRTPAKWFFNENFQYFGTTVIDKVSIIMRKENLSFTEVQSKYDSISSNLSKSLLIILIPFIASIGIMIKRNLQFGKHLILATIYFSQLLLCTTILYLITTNLPVPNKWFFTVPAVLVAIAYYVLSIKKFYNKSLLFSIAFGIFGIFLIGIFINFYRSLINIISLSLL</sequence>
<dbReference type="AlphaFoldDB" id="A0A1L7I8V1"/>
<accession>A0A1L7I8V1</accession>
<keyword evidence="2" id="KW-1185">Reference proteome</keyword>
<dbReference type="Proteomes" id="UP000186230">
    <property type="component" value="Chromosome"/>
</dbReference>
<protein>
    <submittedName>
        <fullName evidence="1">Uncharacterized protein</fullName>
    </submittedName>
</protein>